<reference evidence="3" key="2">
    <citation type="submission" date="2024-04" db="EMBL/GenBank/DDBJ databases">
        <authorList>
            <person name="Chen Y."/>
            <person name="Shah S."/>
            <person name="Dougan E. K."/>
            <person name="Thang M."/>
            <person name="Chan C."/>
        </authorList>
    </citation>
    <scope>NUCLEOTIDE SEQUENCE [LARGE SCALE GENOMIC DNA]</scope>
</reference>
<gene>
    <name evidence="2" type="ORF">C1SCF055_LOCUS3967</name>
</gene>
<sequence>MEFARGANWLRSLLHDTLDPRGTPVGTHSLKASLLSMAAKYGLPHSQRKLLGYHAGSKEQSMLCYSRDSMAEPLRQMCEMIRAVKNKAFLPDCSRSGRFPLKELGEEVIEGDELSDSSSSGSENEEETHHESEESACEKLLGQWQPATVEPMEEKVFVRHRISRCIHALADETGPPEPSEIAVKEKDLEEAGQQPGHQRALRQVNRLPKESKAGERKKLTSFLCSHREFAALELYCDGQHEHLPWGIAEDGAFSTSHEAEYPKALCVRYAEIFHELCRARGIVPVQQASDEVQKLAPNQQPKGRKLPQLNKASRANELCDVLDRILQSKKVVVKELPSTLGKLQFAEGQLWGRTGRLALSELRRHEKSGCAERWQVDGKSHVVGLVELYAAVTAFNTWADILQDQRLICFTDSWPVLDALVKGNSPVDEWRDLLLIFENLDERINSMLWMARVASKSNPADAPSRFSLRELSFLERLQISEAVCPIKGVKLKSYVACS</sequence>
<accession>A0A9P1BLS5</accession>
<proteinExistence type="predicted"/>
<evidence type="ECO:0000313" key="4">
    <source>
        <dbReference type="Proteomes" id="UP001152797"/>
    </source>
</evidence>
<dbReference type="AlphaFoldDB" id="A0A9P1BLS5"/>
<feature type="region of interest" description="Disordered" evidence="1">
    <location>
        <begin position="107"/>
        <end position="139"/>
    </location>
</feature>
<dbReference type="EMBL" id="CAMXCT020000218">
    <property type="protein sequence ID" value="CAL1129051.1"/>
    <property type="molecule type" value="Genomic_DNA"/>
</dbReference>
<organism evidence="2">
    <name type="scientific">Cladocopium goreaui</name>
    <dbReference type="NCBI Taxonomy" id="2562237"/>
    <lineage>
        <taxon>Eukaryota</taxon>
        <taxon>Sar</taxon>
        <taxon>Alveolata</taxon>
        <taxon>Dinophyceae</taxon>
        <taxon>Suessiales</taxon>
        <taxon>Symbiodiniaceae</taxon>
        <taxon>Cladocopium</taxon>
    </lineage>
</organism>
<feature type="compositionally biased region" description="Basic and acidic residues" evidence="1">
    <location>
        <begin position="127"/>
        <end position="137"/>
    </location>
</feature>
<evidence type="ECO:0000256" key="1">
    <source>
        <dbReference type="SAM" id="MobiDB-lite"/>
    </source>
</evidence>
<dbReference type="EMBL" id="CAMXCT010000218">
    <property type="protein sequence ID" value="CAI3975676.1"/>
    <property type="molecule type" value="Genomic_DNA"/>
</dbReference>
<reference evidence="2" key="1">
    <citation type="submission" date="2022-10" db="EMBL/GenBank/DDBJ databases">
        <authorList>
            <person name="Chen Y."/>
            <person name="Dougan E. K."/>
            <person name="Chan C."/>
            <person name="Rhodes N."/>
            <person name="Thang M."/>
        </authorList>
    </citation>
    <scope>NUCLEOTIDE SEQUENCE</scope>
</reference>
<evidence type="ECO:0000313" key="2">
    <source>
        <dbReference type="EMBL" id="CAI3975676.1"/>
    </source>
</evidence>
<comment type="caution">
    <text evidence="2">The sequence shown here is derived from an EMBL/GenBank/DDBJ whole genome shotgun (WGS) entry which is preliminary data.</text>
</comment>
<name>A0A9P1BLS5_9DINO</name>
<dbReference type="EMBL" id="CAMXCT030000218">
    <property type="protein sequence ID" value="CAL4762988.1"/>
    <property type="molecule type" value="Genomic_DNA"/>
</dbReference>
<dbReference type="OrthoDB" id="447419at2759"/>
<protein>
    <submittedName>
        <fullName evidence="2">Uncharacterized protein</fullName>
    </submittedName>
</protein>
<evidence type="ECO:0000313" key="3">
    <source>
        <dbReference type="EMBL" id="CAL1129051.1"/>
    </source>
</evidence>
<keyword evidence="4" id="KW-1185">Reference proteome</keyword>
<dbReference type="Proteomes" id="UP001152797">
    <property type="component" value="Unassembled WGS sequence"/>
</dbReference>